<proteinExistence type="predicted"/>
<accession>A0ABT7T1A9</accession>
<reference evidence="1 2" key="1">
    <citation type="submission" date="2023-06" db="EMBL/GenBank/DDBJ databases">
        <title>Alteromonas sp. ASW11-36 isolated from intertidal sand.</title>
        <authorList>
            <person name="Li Y."/>
        </authorList>
    </citation>
    <scope>NUCLEOTIDE SEQUENCE [LARGE SCALE GENOMIC DNA]</scope>
    <source>
        <strain evidence="1 2">ASW11-36</strain>
    </source>
</reference>
<sequence length="110" mass="12948">MNRTASRFTQVGDWIFEVKMVRALKVSRYGEPYTATANLTANGDQIYIDTQMTREGQDFTRKDFMAFYKFCQMLNMKSVSYDKIKQGQRYSRTVEIAENQQPKPIVRLVR</sequence>
<evidence type="ECO:0000313" key="2">
    <source>
        <dbReference type="Proteomes" id="UP001234343"/>
    </source>
</evidence>
<gene>
    <name evidence="1" type="ORF">QTP81_16660</name>
</gene>
<organism evidence="1 2">
    <name type="scientific">Alteromonas arenosi</name>
    <dbReference type="NCBI Taxonomy" id="3055817"/>
    <lineage>
        <taxon>Bacteria</taxon>
        <taxon>Pseudomonadati</taxon>
        <taxon>Pseudomonadota</taxon>
        <taxon>Gammaproteobacteria</taxon>
        <taxon>Alteromonadales</taxon>
        <taxon>Alteromonadaceae</taxon>
        <taxon>Alteromonas/Salinimonas group</taxon>
        <taxon>Alteromonas</taxon>
    </lineage>
</organism>
<keyword evidence="2" id="KW-1185">Reference proteome</keyword>
<protein>
    <submittedName>
        <fullName evidence="1">Uncharacterized protein</fullName>
    </submittedName>
</protein>
<dbReference type="Proteomes" id="UP001234343">
    <property type="component" value="Unassembled WGS sequence"/>
</dbReference>
<evidence type="ECO:0000313" key="1">
    <source>
        <dbReference type="EMBL" id="MDM7862240.1"/>
    </source>
</evidence>
<comment type="caution">
    <text evidence="1">The sequence shown here is derived from an EMBL/GenBank/DDBJ whole genome shotgun (WGS) entry which is preliminary data.</text>
</comment>
<name>A0ABT7T1A9_9ALTE</name>
<dbReference type="RefSeq" id="WP_289367075.1">
    <property type="nucleotide sequence ID" value="NZ_JAUCBP010000013.1"/>
</dbReference>
<dbReference type="EMBL" id="JAUCBP010000013">
    <property type="protein sequence ID" value="MDM7862240.1"/>
    <property type="molecule type" value="Genomic_DNA"/>
</dbReference>